<dbReference type="OrthoDB" id="9802417at2"/>
<reference evidence="1 2" key="1">
    <citation type="submission" date="2018-01" db="EMBL/GenBank/DDBJ databases">
        <authorList>
            <person name="Gaut B.S."/>
            <person name="Morton B.R."/>
            <person name="Clegg M.T."/>
            <person name="Duvall M.R."/>
        </authorList>
    </citation>
    <scope>NUCLEOTIDE SEQUENCE [LARGE SCALE GENOMIC DNA]</scope>
    <source>
        <strain evidence="1">GP69</strain>
    </source>
</reference>
<gene>
    <name evidence="1" type="ORF">AMURIS_02656</name>
</gene>
<sequence length="94" mass="11544">MELKFEWDEEKERINRQKHGISFETASYVFRDEHYIEMYDFEHSIEEDRYIAIGMVGDLLFVVFTERGENIRLISARLATESERRLYYDQNFYN</sequence>
<evidence type="ECO:0008006" key="3">
    <source>
        <dbReference type="Google" id="ProtNLM"/>
    </source>
</evidence>
<dbReference type="RefSeq" id="WP_103239999.1">
    <property type="nucleotide sequence ID" value="NZ_JANJZD010000011.1"/>
</dbReference>
<keyword evidence="2" id="KW-1185">Reference proteome</keyword>
<dbReference type="Gene3D" id="3.10.450.530">
    <property type="entry name" value="Ribonuclease toxin, BrnT, of type II toxin-antitoxin system"/>
    <property type="match status" value="1"/>
</dbReference>
<dbReference type="AlphaFoldDB" id="A0A2K4ZHK1"/>
<dbReference type="Pfam" id="PF04365">
    <property type="entry name" value="BrnT_toxin"/>
    <property type="match status" value="1"/>
</dbReference>
<dbReference type="Proteomes" id="UP000236311">
    <property type="component" value="Unassembled WGS sequence"/>
</dbReference>
<dbReference type="EMBL" id="OFSM01000012">
    <property type="protein sequence ID" value="SOY29935.1"/>
    <property type="molecule type" value="Genomic_DNA"/>
</dbReference>
<evidence type="ECO:0000313" key="2">
    <source>
        <dbReference type="Proteomes" id="UP000236311"/>
    </source>
</evidence>
<accession>A0A2K4ZHK1</accession>
<dbReference type="InterPro" id="IPR007460">
    <property type="entry name" value="BrnT_toxin"/>
</dbReference>
<name>A0A2K4ZHK1_9FIRM</name>
<organism evidence="1 2">
    <name type="scientific">Acetatifactor muris</name>
    <dbReference type="NCBI Taxonomy" id="879566"/>
    <lineage>
        <taxon>Bacteria</taxon>
        <taxon>Bacillati</taxon>
        <taxon>Bacillota</taxon>
        <taxon>Clostridia</taxon>
        <taxon>Lachnospirales</taxon>
        <taxon>Lachnospiraceae</taxon>
        <taxon>Acetatifactor</taxon>
    </lineage>
</organism>
<evidence type="ECO:0000313" key="1">
    <source>
        <dbReference type="EMBL" id="SOY29935.1"/>
    </source>
</evidence>
<dbReference type="InterPro" id="IPR038573">
    <property type="entry name" value="BrnT_sf"/>
</dbReference>
<protein>
    <recommendedName>
        <fullName evidence="3">BrnT family toxin</fullName>
    </recommendedName>
</protein>
<proteinExistence type="predicted"/>